<evidence type="ECO:0000313" key="4">
    <source>
        <dbReference type="Proteomes" id="UP000325081"/>
    </source>
</evidence>
<reference evidence="4" key="1">
    <citation type="journal article" date="2019" name="Curr. Biol.">
        <title>Genome Sequence of Striga asiatica Provides Insight into the Evolution of Plant Parasitism.</title>
        <authorList>
            <person name="Yoshida S."/>
            <person name="Kim S."/>
            <person name="Wafula E.K."/>
            <person name="Tanskanen J."/>
            <person name="Kim Y.M."/>
            <person name="Honaas L."/>
            <person name="Yang Z."/>
            <person name="Spallek T."/>
            <person name="Conn C.E."/>
            <person name="Ichihashi Y."/>
            <person name="Cheong K."/>
            <person name="Cui S."/>
            <person name="Der J.P."/>
            <person name="Gundlach H."/>
            <person name="Jiao Y."/>
            <person name="Hori C."/>
            <person name="Ishida J.K."/>
            <person name="Kasahara H."/>
            <person name="Kiba T."/>
            <person name="Kim M.S."/>
            <person name="Koo N."/>
            <person name="Laohavisit A."/>
            <person name="Lee Y.H."/>
            <person name="Lumba S."/>
            <person name="McCourt P."/>
            <person name="Mortimer J.C."/>
            <person name="Mutuku J.M."/>
            <person name="Nomura T."/>
            <person name="Sasaki-Sekimoto Y."/>
            <person name="Seto Y."/>
            <person name="Wang Y."/>
            <person name="Wakatake T."/>
            <person name="Sakakibara H."/>
            <person name="Demura T."/>
            <person name="Yamaguchi S."/>
            <person name="Yoneyama K."/>
            <person name="Manabe R.I."/>
            <person name="Nelson D.C."/>
            <person name="Schulman A.H."/>
            <person name="Timko M.P."/>
            <person name="dePamphilis C.W."/>
            <person name="Choi D."/>
            <person name="Shirasu K."/>
        </authorList>
    </citation>
    <scope>NUCLEOTIDE SEQUENCE [LARGE SCALE GENOMIC DNA]</scope>
    <source>
        <strain evidence="4">cv. UVA1</strain>
    </source>
</reference>
<protein>
    <submittedName>
        <fullName evidence="3">Plastid developmental protein DAG</fullName>
    </submittedName>
</protein>
<dbReference type="PANTHER" id="PTHR31346">
    <property type="entry name" value="MULTIPLE ORGANELLAR RNA EDITING FACTOR 2, CHLOROPLASTIC-RELATED-RELATED"/>
    <property type="match status" value="1"/>
</dbReference>
<dbReference type="GO" id="GO:0080156">
    <property type="term" value="P:mitochondrial mRNA modification"/>
    <property type="evidence" value="ECO:0007669"/>
    <property type="project" value="TreeGrafter"/>
</dbReference>
<evidence type="ECO:0000313" key="3">
    <source>
        <dbReference type="EMBL" id="GER36506.1"/>
    </source>
</evidence>
<gene>
    <name evidence="3" type="ORF">STAS_12844</name>
</gene>
<dbReference type="InterPro" id="IPR054059">
    <property type="entry name" value="MORF/ORRM1/DAG-like_MORF"/>
</dbReference>
<dbReference type="Proteomes" id="UP000325081">
    <property type="component" value="Unassembled WGS sequence"/>
</dbReference>
<dbReference type="EMBL" id="BKCP01005183">
    <property type="protein sequence ID" value="GER36506.1"/>
    <property type="molecule type" value="Genomic_DNA"/>
</dbReference>
<dbReference type="AlphaFoldDB" id="A0A5A7PV34"/>
<dbReference type="PANTHER" id="PTHR31346:SF4">
    <property type="entry name" value="MULTIPLE ORGANELLAR RNA EDITING FACTOR 8, CHLOROPLASTIC_MITOCHONDRIAL"/>
    <property type="match status" value="1"/>
</dbReference>
<dbReference type="GO" id="GO:0005739">
    <property type="term" value="C:mitochondrion"/>
    <property type="evidence" value="ECO:0007669"/>
    <property type="project" value="TreeGrafter"/>
</dbReference>
<evidence type="ECO:0000256" key="1">
    <source>
        <dbReference type="ARBA" id="ARBA00022946"/>
    </source>
</evidence>
<proteinExistence type="predicted"/>
<dbReference type="InterPro" id="IPR039206">
    <property type="entry name" value="MORF/ORRM1/DAG-like"/>
</dbReference>
<dbReference type="OrthoDB" id="1913091at2759"/>
<feature type="domain" description="MORF/ORRM1/DAG-like MORF" evidence="2">
    <location>
        <begin position="77"/>
        <end position="109"/>
    </location>
</feature>
<sequence>MAIRYLTRAVLPTTKSLAARGRRRRTKECLVKTRTLSSSFSVLSPAPPGFATGQTASSLNEQDPNCSDRPLLDCCDFEHWLVVMKPPSENATRDEIIDKYISTLARVVGRFGISFRVTVSEVASDKRFSGSRGLMMLLVCFRIHVKNKDYGGESFINGQAVLYDSKYHED</sequence>
<dbReference type="GO" id="GO:0016554">
    <property type="term" value="P:cytidine to uridine editing"/>
    <property type="evidence" value="ECO:0007669"/>
    <property type="project" value="InterPro"/>
</dbReference>
<evidence type="ECO:0000259" key="2">
    <source>
        <dbReference type="Pfam" id="PF21864"/>
    </source>
</evidence>
<keyword evidence="1" id="KW-0809">Transit peptide</keyword>
<accession>A0A5A7PV34</accession>
<comment type="caution">
    <text evidence="3">The sequence shown here is derived from an EMBL/GenBank/DDBJ whole genome shotgun (WGS) entry which is preliminary data.</text>
</comment>
<dbReference type="Pfam" id="PF21864">
    <property type="entry name" value="MORF_dom"/>
    <property type="match status" value="1"/>
</dbReference>
<keyword evidence="4" id="KW-1185">Reference proteome</keyword>
<organism evidence="3 4">
    <name type="scientific">Striga asiatica</name>
    <name type="common">Asiatic witchweed</name>
    <name type="synonym">Buchnera asiatica</name>
    <dbReference type="NCBI Taxonomy" id="4170"/>
    <lineage>
        <taxon>Eukaryota</taxon>
        <taxon>Viridiplantae</taxon>
        <taxon>Streptophyta</taxon>
        <taxon>Embryophyta</taxon>
        <taxon>Tracheophyta</taxon>
        <taxon>Spermatophyta</taxon>
        <taxon>Magnoliopsida</taxon>
        <taxon>eudicotyledons</taxon>
        <taxon>Gunneridae</taxon>
        <taxon>Pentapetalae</taxon>
        <taxon>asterids</taxon>
        <taxon>lamiids</taxon>
        <taxon>Lamiales</taxon>
        <taxon>Orobanchaceae</taxon>
        <taxon>Buchnereae</taxon>
        <taxon>Striga</taxon>
    </lineage>
</organism>
<name>A0A5A7PV34_STRAF</name>